<name>A0AAD7NBJ7_9AGAR</name>
<feature type="compositionally biased region" description="Polar residues" evidence="1">
    <location>
        <begin position="154"/>
        <end position="166"/>
    </location>
</feature>
<feature type="region of interest" description="Disordered" evidence="1">
    <location>
        <begin position="324"/>
        <end position="355"/>
    </location>
</feature>
<dbReference type="EMBL" id="JARKIB010000051">
    <property type="protein sequence ID" value="KAJ7754876.1"/>
    <property type="molecule type" value="Genomic_DNA"/>
</dbReference>
<evidence type="ECO:0000313" key="3">
    <source>
        <dbReference type="Proteomes" id="UP001215598"/>
    </source>
</evidence>
<proteinExistence type="predicted"/>
<comment type="caution">
    <text evidence="2">The sequence shown here is derived from an EMBL/GenBank/DDBJ whole genome shotgun (WGS) entry which is preliminary data.</text>
</comment>
<feature type="compositionally biased region" description="Pro residues" evidence="1">
    <location>
        <begin position="210"/>
        <end position="222"/>
    </location>
</feature>
<dbReference type="Proteomes" id="UP001215598">
    <property type="component" value="Unassembled WGS sequence"/>
</dbReference>
<feature type="region of interest" description="Disordered" evidence="1">
    <location>
        <begin position="151"/>
        <end position="238"/>
    </location>
</feature>
<evidence type="ECO:0000256" key="1">
    <source>
        <dbReference type="SAM" id="MobiDB-lite"/>
    </source>
</evidence>
<feature type="compositionally biased region" description="Low complexity" evidence="1">
    <location>
        <begin position="127"/>
        <end position="143"/>
    </location>
</feature>
<sequence>MFEEAANLPRGEVKAYRAFAFPDALALPDHDPFFSLENAPSWITSHAFQLYLMQDDSVTPGSPWTVDNASAIQLKAYRGHIISNQYLGHPYFSLENPEMWINPRPFEAYMSEMYGSFDDYRGRRQDSSPFSSRAPSRAASSVAGSRASSRLSFIPSSRASSPTSFISDAISRPPSVMSDQNFMDTAQSPYESKFPDPDDLLASSVAPKKLPIPPPPPIPADQPAPNKGVDKGKAKSRRKAVGKFKITRELRVDLILDVSTVESTWTVPHISTAIRIDLSKCDKLTRADGRVLNLDTFIRSEDQDSWDGSAPEFRRSPQCRLNLPWQHLRPPSLPLPSKSKQWRKEEPGSANPKWM</sequence>
<feature type="compositionally biased region" description="Polar residues" evidence="1">
    <location>
        <begin position="177"/>
        <end position="190"/>
    </location>
</feature>
<reference evidence="2" key="1">
    <citation type="submission" date="2023-03" db="EMBL/GenBank/DDBJ databases">
        <title>Massive genome expansion in bonnet fungi (Mycena s.s.) driven by repeated elements and novel gene families across ecological guilds.</title>
        <authorList>
            <consortium name="Lawrence Berkeley National Laboratory"/>
            <person name="Harder C.B."/>
            <person name="Miyauchi S."/>
            <person name="Viragh M."/>
            <person name="Kuo A."/>
            <person name="Thoen E."/>
            <person name="Andreopoulos B."/>
            <person name="Lu D."/>
            <person name="Skrede I."/>
            <person name="Drula E."/>
            <person name="Henrissat B."/>
            <person name="Morin E."/>
            <person name="Kohler A."/>
            <person name="Barry K."/>
            <person name="LaButti K."/>
            <person name="Morin E."/>
            <person name="Salamov A."/>
            <person name="Lipzen A."/>
            <person name="Mereny Z."/>
            <person name="Hegedus B."/>
            <person name="Baldrian P."/>
            <person name="Stursova M."/>
            <person name="Weitz H."/>
            <person name="Taylor A."/>
            <person name="Grigoriev I.V."/>
            <person name="Nagy L.G."/>
            <person name="Martin F."/>
            <person name="Kauserud H."/>
        </authorList>
    </citation>
    <scope>NUCLEOTIDE SEQUENCE</scope>
    <source>
        <strain evidence="2">CBHHK182m</strain>
    </source>
</reference>
<organism evidence="2 3">
    <name type="scientific">Mycena metata</name>
    <dbReference type="NCBI Taxonomy" id="1033252"/>
    <lineage>
        <taxon>Eukaryota</taxon>
        <taxon>Fungi</taxon>
        <taxon>Dikarya</taxon>
        <taxon>Basidiomycota</taxon>
        <taxon>Agaricomycotina</taxon>
        <taxon>Agaricomycetes</taxon>
        <taxon>Agaricomycetidae</taxon>
        <taxon>Agaricales</taxon>
        <taxon>Marasmiineae</taxon>
        <taxon>Mycenaceae</taxon>
        <taxon>Mycena</taxon>
    </lineage>
</organism>
<gene>
    <name evidence="2" type="ORF">B0H16DRAFT_1458907</name>
</gene>
<accession>A0AAD7NBJ7</accession>
<feature type="region of interest" description="Disordered" evidence="1">
    <location>
        <begin position="124"/>
        <end position="143"/>
    </location>
</feature>
<protein>
    <submittedName>
        <fullName evidence="2">Uncharacterized protein</fullName>
    </submittedName>
</protein>
<evidence type="ECO:0000313" key="2">
    <source>
        <dbReference type="EMBL" id="KAJ7754876.1"/>
    </source>
</evidence>
<dbReference type="AlphaFoldDB" id="A0AAD7NBJ7"/>
<keyword evidence="3" id="KW-1185">Reference proteome</keyword>